<dbReference type="InParanoid" id="I1BSU7"/>
<dbReference type="EMBL" id="CH476733">
    <property type="protein sequence ID" value="EIE79277.1"/>
    <property type="molecule type" value="Genomic_DNA"/>
</dbReference>
<proteinExistence type="predicted"/>
<dbReference type="AlphaFoldDB" id="I1BSU7"/>
<dbReference type="RefSeq" id="XP_067514673.1">
    <property type="nucleotide sequence ID" value="XM_067658572.1"/>
</dbReference>
<sequence>MGLESVRLETIWKGLGMMAYALSNYNRKRKQENKGKKLKVKKQMQEEVHHAGFIDMEVVYSA</sequence>
<name>I1BSU7_RHIO9</name>
<evidence type="ECO:0000313" key="1">
    <source>
        <dbReference type="EMBL" id="EIE79277.1"/>
    </source>
</evidence>
<keyword evidence="2" id="KW-1185">Reference proteome</keyword>
<dbReference type="VEuPathDB" id="FungiDB:RO3G_03982"/>
<dbReference type="GeneID" id="93610953"/>
<gene>
    <name evidence="1" type="ORF">RO3G_03982</name>
</gene>
<dbReference type="STRING" id="246409.I1BSU7"/>
<organism evidence="1 2">
    <name type="scientific">Rhizopus delemar (strain RA 99-880 / ATCC MYA-4621 / FGSC 9543 / NRRL 43880)</name>
    <name type="common">Mucormycosis agent</name>
    <name type="synonym">Rhizopus arrhizus var. delemar</name>
    <dbReference type="NCBI Taxonomy" id="246409"/>
    <lineage>
        <taxon>Eukaryota</taxon>
        <taxon>Fungi</taxon>
        <taxon>Fungi incertae sedis</taxon>
        <taxon>Mucoromycota</taxon>
        <taxon>Mucoromycotina</taxon>
        <taxon>Mucoromycetes</taxon>
        <taxon>Mucorales</taxon>
        <taxon>Mucorineae</taxon>
        <taxon>Rhizopodaceae</taxon>
        <taxon>Rhizopus</taxon>
    </lineage>
</organism>
<protein>
    <submittedName>
        <fullName evidence="1">Uncharacterized protein</fullName>
    </submittedName>
</protein>
<accession>I1BSU7</accession>
<dbReference type="Proteomes" id="UP000009138">
    <property type="component" value="Unassembled WGS sequence"/>
</dbReference>
<reference evidence="1 2" key="1">
    <citation type="journal article" date="2009" name="PLoS Genet.">
        <title>Genomic analysis of the basal lineage fungus Rhizopus oryzae reveals a whole-genome duplication.</title>
        <authorList>
            <person name="Ma L.-J."/>
            <person name="Ibrahim A.S."/>
            <person name="Skory C."/>
            <person name="Grabherr M.G."/>
            <person name="Burger G."/>
            <person name="Butler M."/>
            <person name="Elias M."/>
            <person name="Idnurm A."/>
            <person name="Lang B.F."/>
            <person name="Sone T."/>
            <person name="Abe A."/>
            <person name="Calvo S.E."/>
            <person name="Corrochano L.M."/>
            <person name="Engels R."/>
            <person name="Fu J."/>
            <person name="Hansberg W."/>
            <person name="Kim J.-M."/>
            <person name="Kodira C.D."/>
            <person name="Koehrsen M.J."/>
            <person name="Liu B."/>
            <person name="Miranda-Saavedra D."/>
            <person name="O'Leary S."/>
            <person name="Ortiz-Castellanos L."/>
            <person name="Poulter R."/>
            <person name="Rodriguez-Romero J."/>
            <person name="Ruiz-Herrera J."/>
            <person name="Shen Y.-Q."/>
            <person name="Zeng Q."/>
            <person name="Galagan J."/>
            <person name="Birren B.W."/>
            <person name="Cuomo C.A."/>
            <person name="Wickes B.L."/>
        </authorList>
    </citation>
    <scope>NUCLEOTIDE SEQUENCE [LARGE SCALE GENOMIC DNA]</scope>
    <source>
        <strain evidence="2">RA 99-880 / ATCC MYA-4621 / FGSC 9543 / NRRL 43880</strain>
    </source>
</reference>
<evidence type="ECO:0000313" key="2">
    <source>
        <dbReference type="Proteomes" id="UP000009138"/>
    </source>
</evidence>